<dbReference type="InterPro" id="IPR001972">
    <property type="entry name" value="Stomatin_HflK_fam"/>
</dbReference>
<keyword evidence="3" id="KW-1133">Transmembrane helix</keyword>
<feature type="region of interest" description="Disordered" evidence="2">
    <location>
        <begin position="212"/>
        <end position="258"/>
    </location>
</feature>
<evidence type="ECO:0000256" key="1">
    <source>
        <dbReference type="ARBA" id="ARBA00008164"/>
    </source>
</evidence>
<dbReference type="InterPro" id="IPR043202">
    <property type="entry name" value="Band-7_stomatin-like"/>
</dbReference>
<keyword evidence="3" id="KW-0812">Transmembrane</keyword>
<sequence length="258" mass="27339">MLSMRDSPGANARCAPANMGDGPDGGTVFRRRLWKGIARAAEPEVGRMNVVAAALVVMGLGMVTVVASGLRVVETSERLVVRRFGRAPEIRGPGVRYLLPLADSGVRVPVRLQPLHVWFRATTRDAVPVRGRALATMRVDDPVRYARTGSPHAAAQAAVEAALRDVIADRDLADLPALLADGGDDPGTVRRVNRVTRPLGVVAVLVSLTDVTVPVRPHDQKPPKSPPPPKPPPKSPPPKSQPPPMSPSPPRPPAASPP</sequence>
<evidence type="ECO:0000256" key="2">
    <source>
        <dbReference type="SAM" id="MobiDB-lite"/>
    </source>
</evidence>
<name>A0A372GLR3_9ACTN</name>
<evidence type="ECO:0000313" key="5">
    <source>
        <dbReference type="EMBL" id="RFS86324.1"/>
    </source>
</evidence>
<organism evidence="5 6">
    <name type="scientific">Actinomadura spongiicola</name>
    <dbReference type="NCBI Taxonomy" id="2303421"/>
    <lineage>
        <taxon>Bacteria</taxon>
        <taxon>Bacillati</taxon>
        <taxon>Actinomycetota</taxon>
        <taxon>Actinomycetes</taxon>
        <taxon>Streptosporangiales</taxon>
        <taxon>Thermomonosporaceae</taxon>
        <taxon>Actinomadura</taxon>
    </lineage>
</organism>
<proteinExistence type="inferred from homology"/>
<gene>
    <name evidence="5" type="ORF">D0T12_06910</name>
</gene>
<accession>A0A372GLR3</accession>
<dbReference type="Gene3D" id="3.30.479.30">
    <property type="entry name" value="Band 7 domain"/>
    <property type="match status" value="1"/>
</dbReference>
<dbReference type="InterPro" id="IPR036013">
    <property type="entry name" value="Band_7/SPFH_dom_sf"/>
</dbReference>
<feature type="region of interest" description="Disordered" evidence="2">
    <location>
        <begin position="1"/>
        <end position="23"/>
    </location>
</feature>
<dbReference type="Pfam" id="PF01145">
    <property type="entry name" value="Band_7"/>
    <property type="match status" value="1"/>
</dbReference>
<feature type="compositionally biased region" description="Pro residues" evidence="2">
    <location>
        <begin position="223"/>
        <end position="258"/>
    </location>
</feature>
<protein>
    <submittedName>
        <fullName evidence="5">SPFH domain-containing protein</fullName>
    </submittedName>
</protein>
<dbReference type="EMBL" id="QVNQ01000002">
    <property type="protein sequence ID" value="RFS86324.1"/>
    <property type="molecule type" value="Genomic_DNA"/>
</dbReference>
<dbReference type="PRINTS" id="PR00721">
    <property type="entry name" value="STOMATIN"/>
</dbReference>
<dbReference type="Proteomes" id="UP000262882">
    <property type="component" value="Unassembled WGS sequence"/>
</dbReference>
<dbReference type="GO" id="GO:0005886">
    <property type="term" value="C:plasma membrane"/>
    <property type="evidence" value="ECO:0007669"/>
    <property type="project" value="InterPro"/>
</dbReference>
<dbReference type="SMART" id="SM00244">
    <property type="entry name" value="PHB"/>
    <property type="match status" value="1"/>
</dbReference>
<comment type="caution">
    <text evidence="5">The sequence shown here is derived from an EMBL/GenBank/DDBJ whole genome shotgun (WGS) entry which is preliminary data.</text>
</comment>
<dbReference type="PANTHER" id="PTHR10264">
    <property type="entry name" value="BAND 7 PROTEIN-RELATED"/>
    <property type="match status" value="1"/>
</dbReference>
<reference evidence="5 6" key="1">
    <citation type="submission" date="2018-08" db="EMBL/GenBank/DDBJ databases">
        <title>Actinomadura spongicola sp. nov., isolated from marine sponge Leucetta chagosensis.</title>
        <authorList>
            <person name="Li L."/>
            <person name="Lin H.W."/>
        </authorList>
    </citation>
    <scope>NUCLEOTIDE SEQUENCE [LARGE SCALE GENOMIC DNA]</scope>
    <source>
        <strain evidence="5 6">LHW52907</strain>
    </source>
</reference>
<dbReference type="InterPro" id="IPR001107">
    <property type="entry name" value="Band_7"/>
</dbReference>
<dbReference type="PANTHER" id="PTHR10264:SF19">
    <property type="entry name" value="AT06885P-RELATED"/>
    <property type="match status" value="1"/>
</dbReference>
<feature type="domain" description="Band 7" evidence="4">
    <location>
        <begin position="68"/>
        <end position="225"/>
    </location>
</feature>
<feature type="transmembrane region" description="Helical" evidence="3">
    <location>
        <begin position="50"/>
        <end position="73"/>
    </location>
</feature>
<keyword evidence="3" id="KW-0472">Membrane</keyword>
<evidence type="ECO:0000259" key="4">
    <source>
        <dbReference type="SMART" id="SM00244"/>
    </source>
</evidence>
<dbReference type="SUPFAM" id="SSF117892">
    <property type="entry name" value="Band 7/SPFH domain"/>
    <property type="match status" value="1"/>
</dbReference>
<dbReference type="AlphaFoldDB" id="A0A372GLR3"/>
<comment type="similarity">
    <text evidence="1">Belongs to the band 7/mec-2 family.</text>
</comment>
<keyword evidence="6" id="KW-1185">Reference proteome</keyword>
<evidence type="ECO:0000313" key="6">
    <source>
        <dbReference type="Proteomes" id="UP000262882"/>
    </source>
</evidence>
<evidence type="ECO:0000256" key="3">
    <source>
        <dbReference type="SAM" id="Phobius"/>
    </source>
</evidence>